<accession>W3X4W2</accession>
<sequence>MRFYPIANGGYMSRKKKCDRCYPVCGHCTRLNLICERESPRSVRQASQQRTAAPTAASALTAPSSCIDATPLLTGLAFDGDLSRSDPSSSRRAMLRYYTTSFAAMLSTNYENNCFLSGLCALD</sequence>
<dbReference type="SUPFAM" id="SSF57701">
    <property type="entry name" value="Zn2/Cys6 DNA-binding domain"/>
    <property type="match status" value="1"/>
</dbReference>
<dbReference type="Proteomes" id="UP000030651">
    <property type="component" value="Unassembled WGS sequence"/>
</dbReference>
<dbReference type="EMBL" id="KI912112">
    <property type="protein sequence ID" value="ETS81095.1"/>
    <property type="molecule type" value="Genomic_DNA"/>
</dbReference>
<dbReference type="GeneID" id="19271110"/>
<dbReference type="OrthoDB" id="5419315at2759"/>
<protein>
    <recommendedName>
        <fullName evidence="3">Zn(2)-C6 fungal-type domain-containing protein</fullName>
    </recommendedName>
</protein>
<gene>
    <name evidence="1" type="ORF">PFICI_06097</name>
</gene>
<dbReference type="InterPro" id="IPR036864">
    <property type="entry name" value="Zn2-C6_fun-type_DNA-bd_sf"/>
</dbReference>
<organism evidence="1 2">
    <name type="scientific">Pestalotiopsis fici (strain W106-1 / CGMCC3.15140)</name>
    <dbReference type="NCBI Taxonomy" id="1229662"/>
    <lineage>
        <taxon>Eukaryota</taxon>
        <taxon>Fungi</taxon>
        <taxon>Dikarya</taxon>
        <taxon>Ascomycota</taxon>
        <taxon>Pezizomycotina</taxon>
        <taxon>Sordariomycetes</taxon>
        <taxon>Xylariomycetidae</taxon>
        <taxon>Amphisphaeriales</taxon>
        <taxon>Sporocadaceae</taxon>
        <taxon>Pestalotiopsis</taxon>
    </lineage>
</organism>
<dbReference type="GO" id="GO:0008270">
    <property type="term" value="F:zinc ion binding"/>
    <property type="evidence" value="ECO:0007669"/>
    <property type="project" value="InterPro"/>
</dbReference>
<dbReference type="Gene3D" id="4.10.240.10">
    <property type="entry name" value="Zn(2)-C6 fungal-type DNA-binding domain"/>
    <property type="match status" value="1"/>
</dbReference>
<evidence type="ECO:0008006" key="3">
    <source>
        <dbReference type="Google" id="ProtNLM"/>
    </source>
</evidence>
<dbReference type="KEGG" id="pfy:PFICI_06097"/>
<proteinExistence type="predicted"/>
<dbReference type="InParanoid" id="W3X4W2"/>
<dbReference type="HOGENOM" id="CLU_2016059_0_0_1"/>
<name>W3X4W2_PESFW</name>
<evidence type="ECO:0000313" key="1">
    <source>
        <dbReference type="EMBL" id="ETS81095.1"/>
    </source>
</evidence>
<dbReference type="RefSeq" id="XP_007832869.1">
    <property type="nucleotide sequence ID" value="XM_007834678.1"/>
</dbReference>
<dbReference type="GO" id="GO:0000981">
    <property type="term" value="F:DNA-binding transcription factor activity, RNA polymerase II-specific"/>
    <property type="evidence" value="ECO:0007669"/>
    <property type="project" value="InterPro"/>
</dbReference>
<reference evidence="2" key="1">
    <citation type="journal article" date="2015" name="BMC Genomics">
        <title>Genomic and transcriptomic analysis of the endophytic fungus Pestalotiopsis fici reveals its lifestyle and high potential for synthesis of natural products.</title>
        <authorList>
            <person name="Wang X."/>
            <person name="Zhang X."/>
            <person name="Liu L."/>
            <person name="Xiang M."/>
            <person name="Wang W."/>
            <person name="Sun X."/>
            <person name="Che Y."/>
            <person name="Guo L."/>
            <person name="Liu G."/>
            <person name="Guo L."/>
            <person name="Wang C."/>
            <person name="Yin W.B."/>
            <person name="Stadler M."/>
            <person name="Zhang X."/>
            <person name="Liu X."/>
        </authorList>
    </citation>
    <scope>NUCLEOTIDE SEQUENCE [LARGE SCALE GENOMIC DNA]</scope>
    <source>
        <strain evidence="2">W106-1 / CGMCC3.15140</strain>
    </source>
</reference>
<dbReference type="AlphaFoldDB" id="W3X4W2"/>
<keyword evidence="2" id="KW-1185">Reference proteome</keyword>
<evidence type="ECO:0000313" key="2">
    <source>
        <dbReference type="Proteomes" id="UP000030651"/>
    </source>
</evidence>